<keyword evidence="2 8" id="KW-0812">Transmembrane</keyword>
<dbReference type="PROSITE" id="PS50262">
    <property type="entry name" value="G_PROTEIN_RECEP_F1_2"/>
    <property type="match status" value="1"/>
</dbReference>
<feature type="transmembrane region" description="Helical" evidence="8">
    <location>
        <begin position="6"/>
        <end position="24"/>
    </location>
</feature>
<feature type="transmembrane region" description="Helical" evidence="8">
    <location>
        <begin position="273"/>
        <end position="296"/>
    </location>
</feature>
<dbReference type="PANTHER" id="PTHR24243">
    <property type="entry name" value="G-PROTEIN COUPLED RECEPTOR"/>
    <property type="match status" value="1"/>
</dbReference>
<feature type="transmembrane region" description="Helical" evidence="8">
    <location>
        <begin position="233"/>
        <end position="253"/>
    </location>
</feature>
<organism evidence="10 11">
    <name type="scientific">Lymnaea stagnalis</name>
    <name type="common">Great pond snail</name>
    <name type="synonym">Helix stagnalis</name>
    <dbReference type="NCBI Taxonomy" id="6523"/>
    <lineage>
        <taxon>Eukaryota</taxon>
        <taxon>Metazoa</taxon>
        <taxon>Spiralia</taxon>
        <taxon>Lophotrochozoa</taxon>
        <taxon>Mollusca</taxon>
        <taxon>Gastropoda</taxon>
        <taxon>Heterobranchia</taxon>
        <taxon>Euthyneura</taxon>
        <taxon>Panpulmonata</taxon>
        <taxon>Hygrophila</taxon>
        <taxon>Lymnaeoidea</taxon>
        <taxon>Lymnaeidae</taxon>
        <taxon>Lymnaea</taxon>
    </lineage>
</organism>
<feature type="transmembrane region" description="Helical" evidence="8">
    <location>
        <begin position="96"/>
        <end position="114"/>
    </location>
</feature>
<evidence type="ECO:0000256" key="6">
    <source>
        <dbReference type="ARBA" id="ARBA00023170"/>
    </source>
</evidence>
<proteinExistence type="predicted"/>
<feature type="non-terminal residue" evidence="10">
    <location>
        <position position="311"/>
    </location>
</feature>
<feature type="transmembrane region" description="Helical" evidence="8">
    <location>
        <begin position="194"/>
        <end position="212"/>
    </location>
</feature>
<evidence type="ECO:0000259" key="9">
    <source>
        <dbReference type="PROSITE" id="PS50262"/>
    </source>
</evidence>
<keyword evidence="11" id="KW-1185">Reference proteome</keyword>
<evidence type="ECO:0000256" key="7">
    <source>
        <dbReference type="ARBA" id="ARBA00023224"/>
    </source>
</evidence>
<dbReference type="InterPro" id="IPR019427">
    <property type="entry name" value="7TM_GPCR_serpentine_rcpt_Srw"/>
</dbReference>
<evidence type="ECO:0000256" key="3">
    <source>
        <dbReference type="ARBA" id="ARBA00022989"/>
    </source>
</evidence>
<evidence type="ECO:0000256" key="4">
    <source>
        <dbReference type="ARBA" id="ARBA00023040"/>
    </source>
</evidence>
<dbReference type="InterPro" id="IPR017452">
    <property type="entry name" value="GPCR_Rhodpsn_7TM"/>
</dbReference>
<evidence type="ECO:0000256" key="2">
    <source>
        <dbReference type="ARBA" id="ARBA00022692"/>
    </source>
</evidence>
<feature type="transmembrane region" description="Helical" evidence="8">
    <location>
        <begin position="126"/>
        <end position="149"/>
    </location>
</feature>
<dbReference type="AlphaFoldDB" id="A0AAV2HW12"/>
<protein>
    <recommendedName>
        <fullName evidence="9">G-protein coupled receptors family 1 profile domain-containing protein</fullName>
    </recommendedName>
</protein>
<keyword evidence="7" id="KW-0807">Transducer</keyword>
<feature type="domain" description="G-protein coupled receptors family 1 profile" evidence="9">
    <location>
        <begin position="15"/>
        <end position="293"/>
    </location>
</feature>
<evidence type="ECO:0000256" key="5">
    <source>
        <dbReference type="ARBA" id="ARBA00023136"/>
    </source>
</evidence>
<comment type="caution">
    <text evidence="10">The sequence shown here is derived from an EMBL/GenBank/DDBJ whole genome shotgun (WGS) entry which is preliminary data.</text>
</comment>
<comment type="subcellular location">
    <subcellularLocation>
        <location evidence="1">Membrane</location>
        <topology evidence="1">Multi-pass membrane protein</topology>
    </subcellularLocation>
</comment>
<reference evidence="10 11" key="1">
    <citation type="submission" date="2024-04" db="EMBL/GenBank/DDBJ databases">
        <authorList>
            <consortium name="Genoscope - CEA"/>
            <person name="William W."/>
        </authorList>
    </citation>
    <scope>NUCLEOTIDE SEQUENCE [LARGE SCALE GENOMIC DNA]</scope>
</reference>
<dbReference type="Proteomes" id="UP001497497">
    <property type="component" value="Unassembled WGS sequence"/>
</dbReference>
<keyword evidence="6" id="KW-0675">Receptor</keyword>
<feature type="transmembrane region" description="Helical" evidence="8">
    <location>
        <begin position="65"/>
        <end position="84"/>
    </location>
</feature>
<keyword evidence="3 8" id="KW-1133">Transmembrane helix</keyword>
<name>A0AAV2HW12_LYMST</name>
<evidence type="ECO:0000256" key="1">
    <source>
        <dbReference type="ARBA" id="ARBA00004141"/>
    </source>
</evidence>
<keyword evidence="5 8" id="KW-0472">Membrane</keyword>
<evidence type="ECO:0000313" key="11">
    <source>
        <dbReference type="Proteomes" id="UP001497497"/>
    </source>
</evidence>
<evidence type="ECO:0000256" key="8">
    <source>
        <dbReference type="SAM" id="Phobius"/>
    </source>
</evidence>
<dbReference type="GO" id="GO:0008528">
    <property type="term" value="F:G protein-coupled peptide receptor activity"/>
    <property type="evidence" value="ECO:0007669"/>
    <property type="project" value="InterPro"/>
</dbReference>
<feature type="transmembrane region" description="Helical" evidence="8">
    <location>
        <begin position="36"/>
        <end position="53"/>
    </location>
</feature>
<dbReference type="Gene3D" id="1.20.1070.10">
    <property type="entry name" value="Rhodopsin 7-helix transmembrane proteins"/>
    <property type="match status" value="1"/>
</dbReference>
<keyword evidence="4" id="KW-0297">G-protein coupled receptor</keyword>
<sequence>MFGVTPAIGIFGVIGNIFSIIILTKHGLHKCSNITLLVLAINDMAFLIGFNSVPKLIYEVMGDSHSFLFSLTDSYVLYIFYHIFHIMDYASAGVSLSLPVVITLERLVAVFLPLRFHQIVTPARTWFAVAFISVFWYAFFVHMSFYMAFSYEFNARVNISVGLIQRSAYHYSSLHVVFLLEEAMSMLMMKIPPALTFAGCIVIGIKVKMASSRRQKMTSKGQAEGSSNRTTKMLLAVCLLYTVTCAILSLPTYLPQYVYYTMTSDAPSNMGTILYQAINIVLCVNSSSNFIIYVAMNKNFRDTYKSLFVRN</sequence>
<dbReference type="SUPFAM" id="SSF81321">
    <property type="entry name" value="Family A G protein-coupled receptor-like"/>
    <property type="match status" value="1"/>
</dbReference>
<dbReference type="PANTHER" id="PTHR24243:SF208">
    <property type="entry name" value="PYROKININ-1 RECEPTOR"/>
    <property type="match status" value="1"/>
</dbReference>
<dbReference type="GO" id="GO:0005886">
    <property type="term" value="C:plasma membrane"/>
    <property type="evidence" value="ECO:0007669"/>
    <property type="project" value="TreeGrafter"/>
</dbReference>
<dbReference type="InterPro" id="IPR000276">
    <property type="entry name" value="GPCR_Rhodpsn"/>
</dbReference>
<dbReference type="Pfam" id="PF10324">
    <property type="entry name" value="7TM_GPCR_Srw"/>
    <property type="match status" value="1"/>
</dbReference>
<dbReference type="EMBL" id="CAXITT010000242">
    <property type="protein sequence ID" value="CAL1536891.1"/>
    <property type="molecule type" value="Genomic_DNA"/>
</dbReference>
<gene>
    <name evidence="10" type="ORF">GSLYS_00010804001</name>
</gene>
<accession>A0AAV2HW12</accession>
<dbReference type="PRINTS" id="PR00237">
    <property type="entry name" value="GPCRRHODOPSN"/>
</dbReference>
<evidence type="ECO:0000313" key="10">
    <source>
        <dbReference type="EMBL" id="CAL1536891.1"/>
    </source>
</evidence>